<reference evidence="2" key="2">
    <citation type="journal article" date="2023" name="BMC Genomics">
        <title>Pest status, molecular evolution, and epigenetic factors derived from the genome assembly of Frankliniella fusca, a thysanopteran phytovirus vector.</title>
        <authorList>
            <person name="Catto M.A."/>
            <person name="Labadie P.E."/>
            <person name="Jacobson A.L."/>
            <person name="Kennedy G.G."/>
            <person name="Srinivasan R."/>
            <person name="Hunt B.G."/>
        </authorList>
    </citation>
    <scope>NUCLEOTIDE SEQUENCE</scope>
    <source>
        <strain evidence="2">PL_HMW_Pooled</strain>
    </source>
</reference>
<feature type="compositionally biased region" description="Basic and acidic residues" evidence="1">
    <location>
        <begin position="9"/>
        <end position="22"/>
    </location>
</feature>
<accession>A0AAE1GQB1</accession>
<keyword evidence="3" id="KW-1185">Reference proteome</keyword>
<dbReference type="Pfam" id="PF06869">
    <property type="entry name" value="DUF1258"/>
    <property type="match status" value="1"/>
</dbReference>
<dbReference type="PANTHER" id="PTHR46579">
    <property type="entry name" value="F5/8 TYPE C DOMAIN-CONTAINING PROTEIN-RELATED"/>
    <property type="match status" value="1"/>
</dbReference>
<organism evidence="2 3">
    <name type="scientific">Frankliniella fusca</name>
    <dbReference type="NCBI Taxonomy" id="407009"/>
    <lineage>
        <taxon>Eukaryota</taxon>
        <taxon>Metazoa</taxon>
        <taxon>Ecdysozoa</taxon>
        <taxon>Arthropoda</taxon>
        <taxon>Hexapoda</taxon>
        <taxon>Insecta</taxon>
        <taxon>Pterygota</taxon>
        <taxon>Neoptera</taxon>
        <taxon>Paraneoptera</taxon>
        <taxon>Thysanoptera</taxon>
        <taxon>Terebrantia</taxon>
        <taxon>Thripoidea</taxon>
        <taxon>Thripidae</taxon>
        <taxon>Frankliniella</taxon>
    </lineage>
</organism>
<dbReference type="PANTHER" id="PTHR46579:SF1">
    <property type="entry name" value="F5_8 TYPE C DOMAIN-CONTAINING PROTEIN"/>
    <property type="match status" value="1"/>
</dbReference>
<dbReference type="EMBL" id="JAHWGI010000010">
    <property type="protein sequence ID" value="KAK3907389.1"/>
    <property type="molecule type" value="Genomic_DNA"/>
</dbReference>
<evidence type="ECO:0000256" key="1">
    <source>
        <dbReference type="SAM" id="MobiDB-lite"/>
    </source>
</evidence>
<gene>
    <name evidence="2" type="ORF">KUF71_018218</name>
</gene>
<comment type="caution">
    <text evidence="2">The sequence shown here is derived from an EMBL/GenBank/DDBJ whole genome shotgun (WGS) entry which is preliminary data.</text>
</comment>
<evidence type="ECO:0000313" key="2">
    <source>
        <dbReference type="EMBL" id="KAK3907389.1"/>
    </source>
</evidence>
<protein>
    <submittedName>
        <fullName evidence="2">Mitochondrial group I intron splicing factor CCM1</fullName>
    </submittedName>
</protein>
<proteinExistence type="predicted"/>
<reference evidence="2" key="1">
    <citation type="submission" date="2021-07" db="EMBL/GenBank/DDBJ databases">
        <authorList>
            <person name="Catto M.A."/>
            <person name="Jacobson A."/>
            <person name="Kennedy G."/>
            <person name="Labadie P."/>
            <person name="Hunt B.G."/>
            <person name="Srinivasan R."/>
        </authorList>
    </citation>
    <scope>NUCLEOTIDE SEQUENCE</scope>
    <source>
        <strain evidence="2">PL_HMW_Pooled</strain>
        <tissue evidence="2">Head</tissue>
    </source>
</reference>
<sequence length="645" mass="72243">MSKRPRRHEQHEPPDSESEERLDAEALIQLPLPQHQINLPYHEISSELNVGFDPASVLPSVTPSAQTVCHQPHPHFDSPTNDLPFGCVETTSLQLGMAHATTSKFPDFIPLPVPQDVGPETLETPKTLEPDFPAPTQSALSMDLDAISLAPPSVDLGDSTLAIETSTESLAFPTSPNLPDDPKEAVGTQEDSELPFYDSSEYFASDSYGSFFEQEDPVHQFQEDISDSLPGFYETEQFNEFETSKPTSSDQDHQPGADVPLYEGATVTVHDAATALLSFLLGCKISGVVFSRLLTLLNILLPVNHKLFKSMFTFYKHFEGIKTPLNLTYFCNICCQSLESIDSQCSTCKSQTKVGYYIHVPLTEQLKRLYARPGFADLLAYRYHRPRQNSNNYEDIYDGEIYKNNGPLGPLDITCMWNTDGLSLYKSSSFQVWPFYFSINELSPHLRYKEENILLGGIAFGYEKPHPNILLKPIFEEVKLLRTEGIDVTLPNSTSSVNIKCNVICGSCDAPAKAIFMRMSQFNGHFGCHLCLAKGEKSDRTGKVFVYPFERNLCPRSSEQYKVDVAGQGHGIKGPTYLFYMVWSFFLTSTAVDVMHCVYLGICRQIFQLYLSSEYIKLVFGENVDKKSLTKSLTDPLETSNMLIT</sequence>
<evidence type="ECO:0000313" key="3">
    <source>
        <dbReference type="Proteomes" id="UP001219518"/>
    </source>
</evidence>
<dbReference type="InterPro" id="IPR009667">
    <property type="entry name" value="DUF1258"/>
</dbReference>
<dbReference type="AlphaFoldDB" id="A0AAE1GQB1"/>
<name>A0AAE1GQB1_9NEOP</name>
<feature type="region of interest" description="Disordered" evidence="1">
    <location>
        <begin position="168"/>
        <end position="192"/>
    </location>
</feature>
<feature type="region of interest" description="Disordered" evidence="1">
    <location>
        <begin position="1"/>
        <end position="22"/>
    </location>
</feature>
<dbReference type="Proteomes" id="UP001219518">
    <property type="component" value="Unassembled WGS sequence"/>
</dbReference>
<feature type="compositionally biased region" description="Polar residues" evidence="1">
    <location>
        <begin position="168"/>
        <end position="177"/>
    </location>
</feature>